<dbReference type="RefSeq" id="WP_345374683.1">
    <property type="nucleotide sequence ID" value="NZ_BAABJX010000062.1"/>
</dbReference>
<name>A0ABP9DQN5_9BACT</name>
<feature type="coiled-coil region" evidence="1">
    <location>
        <begin position="242"/>
        <end position="381"/>
    </location>
</feature>
<protein>
    <recommendedName>
        <fullName evidence="2">GAF domain-containing protein</fullName>
    </recommendedName>
</protein>
<dbReference type="Pfam" id="PF13185">
    <property type="entry name" value="GAF_2"/>
    <property type="match status" value="1"/>
</dbReference>
<evidence type="ECO:0000256" key="1">
    <source>
        <dbReference type="SAM" id="Coils"/>
    </source>
</evidence>
<organism evidence="3 4">
    <name type="scientific">Algivirga pacifica</name>
    <dbReference type="NCBI Taxonomy" id="1162670"/>
    <lineage>
        <taxon>Bacteria</taxon>
        <taxon>Pseudomonadati</taxon>
        <taxon>Bacteroidota</taxon>
        <taxon>Cytophagia</taxon>
        <taxon>Cytophagales</taxon>
        <taxon>Flammeovirgaceae</taxon>
        <taxon>Algivirga</taxon>
    </lineage>
</organism>
<dbReference type="InterPro" id="IPR003018">
    <property type="entry name" value="GAF"/>
</dbReference>
<evidence type="ECO:0000313" key="4">
    <source>
        <dbReference type="Proteomes" id="UP001500298"/>
    </source>
</evidence>
<gene>
    <name evidence="3" type="ORF">GCM10023331_37700</name>
</gene>
<feature type="coiled-coil region" evidence="1">
    <location>
        <begin position="53"/>
        <end position="83"/>
    </location>
</feature>
<dbReference type="InterPro" id="IPR029016">
    <property type="entry name" value="GAF-like_dom_sf"/>
</dbReference>
<keyword evidence="1" id="KW-0175">Coiled coil</keyword>
<evidence type="ECO:0000259" key="2">
    <source>
        <dbReference type="SMART" id="SM00065"/>
    </source>
</evidence>
<proteinExistence type="predicted"/>
<dbReference type="PANTHER" id="PTHR18867">
    <property type="entry name" value="RAD50"/>
    <property type="match status" value="1"/>
</dbReference>
<dbReference type="PANTHER" id="PTHR18867:SF12">
    <property type="entry name" value="DNA REPAIR PROTEIN RAD50"/>
    <property type="match status" value="1"/>
</dbReference>
<dbReference type="EMBL" id="BAABJX010000062">
    <property type="protein sequence ID" value="GAA4849469.1"/>
    <property type="molecule type" value="Genomic_DNA"/>
</dbReference>
<sequence length="385" mass="44892">MSNGFPFRLITEQRWDALTHENHYLKEVVDLVQKMLSGNKPMETSLEVEHSVITAVLQHLKEKEQLIEEEQRKQRQNEHQQQLMELIGEHQNLISLCDAVLQFLLKTFQLVQGGVFLVDTIGVEGAGLELKACYAYDRKRYINKTIKAGEGLVGQVLLDRKPLYLSEVPQGYVYITSGIGEATPSYLYIVPLVYNQKVYGVIEVASLYPLTEDDQQRFNSFCDSISANMSMVYHAEQTEILLEETQYQNEVVRAQEEEMRQNMEELKAAQESMERKQHQLQKLNDRLSKGEQLLVKEFEKSQSYQKRIQLEKSKAEESYREVQEQLAEVLNEKDALKSRIEELEVRERKQHNKEKLLNIVLHKSKEREAGMMEKIKELEKKLQAK</sequence>
<comment type="caution">
    <text evidence="3">The sequence shown here is derived from an EMBL/GenBank/DDBJ whole genome shotgun (WGS) entry which is preliminary data.</text>
</comment>
<dbReference type="Gene3D" id="3.30.450.40">
    <property type="match status" value="1"/>
</dbReference>
<reference evidence="4" key="1">
    <citation type="journal article" date="2019" name="Int. J. Syst. Evol. Microbiol.">
        <title>The Global Catalogue of Microorganisms (GCM) 10K type strain sequencing project: providing services to taxonomists for standard genome sequencing and annotation.</title>
        <authorList>
            <consortium name="The Broad Institute Genomics Platform"/>
            <consortium name="The Broad Institute Genome Sequencing Center for Infectious Disease"/>
            <person name="Wu L."/>
            <person name="Ma J."/>
        </authorList>
    </citation>
    <scope>NUCLEOTIDE SEQUENCE [LARGE SCALE GENOMIC DNA]</scope>
    <source>
        <strain evidence="4">JCM 18326</strain>
    </source>
</reference>
<feature type="domain" description="GAF" evidence="2">
    <location>
        <begin position="92"/>
        <end position="239"/>
    </location>
</feature>
<dbReference type="SMART" id="SM00065">
    <property type="entry name" value="GAF"/>
    <property type="match status" value="1"/>
</dbReference>
<accession>A0ABP9DQN5</accession>
<evidence type="ECO:0000313" key="3">
    <source>
        <dbReference type="EMBL" id="GAA4849469.1"/>
    </source>
</evidence>
<dbReference type="SUPFAM" id="SSF55781">
    <property type="entry name" value="GAF domain-like"/>
    <property type="match status" value="1"/>
</dbReference>
<keyword evidence="4" id="KW-1185">Reference proteome</keyword>
<dbReference type="Proteomes" id="UP001500298">
    <property type="component" value="Unassembled WGS sequence"/>
</dbReference>